<comment type="similarity">
    <text evidence="1">Belongs to the DCC1 family.</text>
</comment>
<comment type="caution">
    <text evidence="4">The sequence shown here is derived from an EMBL/GenBank/DDBJ whole genome shotgun (WGS) entry which is preliminary data.</text>
</comment>
<dbReference type="GO" id="GO:0031390">
    <property type="term" value="C:Ctf18 RFC-like complex"/>
    <property type="evidence" value="ECO:0007669"/>
    <property type="project" value="InterPro"/>
</dbReference>
<dbReference type="GO" id="GO:0034088">
    <property type="term" value="P:maintenance of mitotic sister chromatid cohesion"/>
    <property type="evidence" value="ECO:0007669"/>
    <property type="project" value="TreeGrafter"/>
</dbReference>
<evidence type="ECO:0000256" key="2">
    <source>
        <dbReference type="ARBA" id="ARBA00017682"/>
    </source>
</evidence>
<sequence>MNEYPRYNWSCQGMANFCKGTFLEQELVPLGLCLNCGICIYKWPKSTCVVMEWMYLMGLARDNAAINHFEALFRSLEDINTVLEFAKLEKKDVKPVVQSVFFSPELDNESYKLLEVDESVLDSILSGKQVVIRGDEEDSAVLCTDDKTYDIKEADISNAMLIIPDLKVGKDLSNVGEQNAHITQVTSVMHNYYELRPCKPKVKKLKSLLEENKFSGMESENDESHQGQKYTFQDLLNLVQASEIEIKTALDKLQACHIEGHWRVLDFDFLSQVLNHIMRLCEENDWLTSGIPLEDCCQTLEELFPRSVLEHVVHCYGDSIKPANKTDEEEEQMEIDRITHRYVVDTKFYNLNEDKICRFFAELVLRHAGKFNFQEFLKVWEQTVPSEMKTSLHQLEGMALIDRNCKPEVIWYFPSENLPEDVGERFNFLFKTQEKWTLEEIKPYISDLTTEKMDVGALLTKYARASLQNGIKVFNSRKPVT</sequence>
<keyword evidence="3" id="KW-0235">DNA replication</keyword>
<dbReference type="Proteomes" id="UP001186944">
    <property type="component" value="Unassembled WGS sequence"/>
</dbReference>
<dbReference type="AlphaFoldDB" id="A0AA89C2K0"/>
<evidence type="ECO:0000256" key="1">
    <source>
        <dbReference type="ARBA" id="ARBA00007017"/>
    </source>
</evidence>
<name>A0AA89C2K0_PINIB</name>
<protein>
    <recommendedName>
        <fullName evidence="2">Sister chromatid cohesion protein DCC1</fullName>
    </recommendedName>
</protein>
<gene>
    <name evidence="4" type="ORF">FSP39_024775</name>
</gene>
<dbReference type="InterPro" id="IPR019128">
    <property type="entry name" value="Dcc1"/>
</dbReference>
<keyword evidence="5" id="KW-1185">Reference proteome</keyword>
<evidence type="ECO:0000256" key="3">
    <source>
        <dbReference type="ARBA" id="ARBA00022705"/>
    </source>
</evidence>
<dbReference type="PANTHER" id="PTHR13395:SF6">
    <property type="entry name" value="SISTER CHROMATID COHESION PROTEIN DCC1"/>
    <property type="match status" value="1"/>
</dbReference>
<organism evidence="4 5">
    <name type="scientific">Pinctada imbricata</name>
    <name type="common">Atlantic pearl-oyster</name>
    <name type="synonym">Pinctada martensii</name>
    <dbReference type="NCBI Taxonomy" id="66713"/>
    <lineage>
        <taxon>Eukaryota</taxon>
        <taxon>Metazoa</taxon>
        <taxon>Spiralia</taxon>
        <taxon>Lophotrochozoa</taxon>
        <taxon>Mollusca</taxon>
        <taxon>Bivalvia</taxon>
        <taxon>Autobranchia</taxon>
        <taxon>Pteriomorphia</taxon>
        <taxon>Pterioida</taxon>
        <taxon>Pterioidea</taxon>
        <taxon>Pteriidae</taxon>
        <taxon>Pinctada</taxon>
    </lineage>
</organism>
<evidence type="ECO:0000313" key="4">
    <source>
        <dbReference type="EMBL" id="KAK3092052.1"/>
    </source>
</evidence>
<evidence type="ECO:0000313" key="5">
    <source>
        <dbReference type="Proteomes" id="UP001186944"/>
    </source>
</evidence>
<accession>A0AA89C2K0</accession>
<proteinExistence type="inferred from homology"/>
<dbReference type="EMBL" id="VSWD01000010">
    <property type="protein sequence ID" value="KAK3092052.1"/>
    <property type="molecule type" value="Genomic_DNA"/>
</dbReference>
<reference evidence="4" key="1">
    <citation type="submission" date="2019-08" db="EMBL/GenBank/DDBJ databases">
        <title>The improved chromosome-level genome for the pearl oyster Pinctada fucata martensii using PacBio sequencing and Hi-C.</title>
        <authorList>
            <person name="Zheng Z."/>
        </authorList>
    </citation>
    <scope>NUCLEOTIDE SEQUENCE</scope>
    <source>
        <strain evidence="4">ZZ-2019</strain>
        <tissue evidence="4">Adductor muscle</tissue>
    </source>
</reference>
<dbReference type="Pfam" id="PF09724">
    <property type="entry name" value="Dcc1"/>
    <property type="match status" value="1"/>
</dbReference>
<dbReference type="GO" id="GO:0000785">
    <property type="term" value="C:chromatin"/>
    <property type="evidence" value="ECO:0007669"/>
    <property type="project" value="TreeGrafter"/>
</dbReference>
<dbReference type="PANTHER" id="PTHR13395">
    <property type="entry name" value="SISTER CHROMATID COHESION PROTEIN DCC1-RELATED"/>
    <property type="match status" value="1"/>
</dbReference>
<dbReference type="GO" id="GO:0006260">
    <property type="term" value="P:DNA replication"/>
    <property type="evidence" value="ECO:0007669"/>
    <property type="project" value="UniProtKB-KW"/>
</dbReference>
<dbReference type="GO" id="GO:0000775">
    <property type="term" value="C:chromosome, centromeric region"/>
    <property type="evidence" value="ECO:0007669"/>
    <property type="project" value="TreeGrafter"/>
</dbReference>